<dbReference type="Pfam" id="PF13561">
    <property type="entry name" value="adh_short_C2"/>
    <property type="match status" value="1"/>
</dbReference>
<evidence type="ECO:0000313" key="2">
    <source>
        <dbReference type="EMBL" id="OGN00834.1"/>
    </source>
</evidence>
<comment type="similarity">
    <text evidence="1">Belongs to the short-chain dehydrogenases/reductases (SDR) family.</text>
</comment>
<protein>
    <recommendedName>
        <fullName evidence="4">3-oxoacyl-ACP reductase</fullName>
    </recommendedName>
</protein>
<dbReference type="AlphaFoldDB" id="A0A1F8EJ20"/>
<evidence type="ECO:0000313" key="3">
    <source>
        <dbReference type="Proteomes" id="UP000177117"/>
    </source>
</evidence>
<dbReference type="PANTHER" id="PTHR42879">
    <property type="entry name" value="3-OXOACYL-(ACYL-CARRIER-PROTEIN) REDUCTASE"/>
    <property type="match status" value="1"/>
</dbReference>
<sequence>MNLGLSGKYALVTGGSHGIGRAIAIALAAEGCNVAICARNVERVAEVVEEINGQGVTGLGLVADVTKPRDIERVTSTIIGVWGKLHILINNVGGGGSWGSDDVEKTSENVWKEVYDKNVTAAIGFTMRCLPVMRKEKWGRVVTISSICGREAGGRPWYSMAKSAQISFMKSLAVKHDLVRDGITFNSVAPGQIMIPDTGLDKKQKENPEEFNKFVMDNFPLGRLGSPEEVANVVAFICSDKARLVNGASIVIDGGQGKSL</sequence>
<dbReference type="FunFam" id="3.40.50.720:FF:000084">
    <property type="entry name" value="Short-chain dehydrogenase reductase"/>
    <property type="match status" value="1"/>
</dbReference>
<dbReference type="CDD" id="cd05233">
    <property type="entry name" value="SDR_c"/>
    <property type="match status" value="1"/>
</dbReference>
<name>A0A1F8EJ20_9BACT</name>
<dbReference type="PRINTS" id="PR00080">
    <property type="entry name" value="SDRFAMILY"/>
</dbReference>
<accession>A0A1F8EJ20</accession>
<proteinExistence type="inferred from homology"/>
<gene>
    <name evidence="2" type="ORF">A2650_03025</name>
</gene>
<dbReference type="EMBL" id="MGJD01000014">
    <property type="protein sequence ID" value="OGN00834.1"/>
    <property type="molecule type" value="Genomic_DNA"/>
</dbReference>
<comment type="caution">
    <text evidence="2">The sequence shown here is derived from an EMBL/GenBank/DDBJ whole genome shotgun (WGS) entry which is preliminary data.</text>
</comment>
<dbReference type="PRINTS" id="PR00081">
    <property type="entry name" value="GDHRDH"/>
</dbReference>
<reference evidence="2 3" key="1">
    <citation type="journal article" date="2016" name="Nat. Commun.">
        <title>Thousands of microbial genomes shed light on interconnected biogeochemical processes in an aquifer system.</title>
        <authorList>
            <person name="Anantharaman K."/>
            <person name="Brown C.T."/>
            <person name="Hug L.A."/>
            <person name="Sharon I."/>
            <person name="Castelle C.J."/>
            <person name="Probst A.J."/>
            <person name="Thomas B.C."/>
            <person name="Singh A."/>
            <person name="Wilkins M.J."/>
            <person name="Karaoz U."/>
            <person name="Brodie E.L."/>
            <person name="Williams K.H."/>
            <person name="Hubbard S.S."/>
            <person name="Banfield J.F."/>
        </authorList>
    </citation>
    <scope>NUCLEOTIDE SEQUENCE [LARGE SCALE GENOMIC DNA]</scope>
</reference>
<dbReference type="Proteomes" id="UP000177117">
    <property type="component" value="Unassembled WGS sequence"/>
</dbReference>
<organism evidence="2 3">
    <name type="scientific">Candidatus Yanofskybacteria bacterium RIFCSPHIGHO2_01_FULL_41_53</name>
    <dbReference type="NCBI Taxonomy" id="1802663"/>
    <lineage>
        <taxon>Bacteria</taxon>
        <taxon>Candidatus Yanofskyibacteriota</taxon>
    </lineage>
</organism>
<dbReference type="InterPro" id="IPR002347">
    <property type="entry name" value="SDR_fam"/>
</dbReference>
<dbReference type="InterPro" id="IPR050259">
    <property type="entry name" value="SDR"/>
</dbReference>
<dbReference type="Gene3D" id="3.40.50.720">
    <property type="entry name" value="NAD(P)-binding Rossmann-like Domain"/>
    <property type="match status" value="1"/>
</dbReference>
<dbReference type="InterPro" id="IPR036291">
    <property type="entry name" value="NAD(P)-bd_dom_sf"/>
</dbReference>
<evidence type="ECO:0000256" key="1">
    <source>
        <dbReference type="ARBA" id="ARBA00006484"/>
    </source>
</evidence>
<dbReference type="SUPFAM" id="SSF51735">
    <property type="entry name" value="NAD(P)-binding Rossmann-fold domains"/>
    <property type="match status" value="1"/>
</dbReference>
<evidence type="ECO:0008006" key="4">
    <source>
        <dbReference type="Google" id="ProtNLM"/>
    </source>
</evidence>